<dbReference type="EMBL" id="HBUE01234017">
    <property type="protein sequence ID" value="CAG6546163.1"/>
    <property type="molecule type" value="Transcribed_RNA"/>
</dbReference>
<organism evidence="1">
    <name type="scientific">Culex pipiens</name>
    <name type="common">House mosquito</name>
    <dbReference type="NCBI Taxonomy" id="7175"/>
    <lineage>
        <taxon>Eukaryota</taxon>
        <taxon>Metazoa</taxon>
        <taxon>Ecdysozoa</taxon>
        <taxon>Arthropoda</taxon>
        <taxon>Hexapoda</taxon>
        <taxon>Insecta</taxon>
        <taxon>Pterygota</taxon>
        <taxon>Neoptera</taxon>
        <taxon>Endopterygota</taxon>
        <taxon>Diptera</taxon>
        <taxon>Nematocera</taxon>
        <taxon>Culicoidea</taxon>
        <taxon>Culicidae</taxon>
        <taxon>Culicinae</taxon>
        <taxon>Culicini</taxon>
        <taxon>Culex</taxon>
        <taxon>Culex</taxon>
    </lineage>
</organism>
<dbReference type="EMBL" id="HBUE01340896">
    <property type="protein sequence ID" value="CAG6598339.1"/>
    <property type="molecule type" value="Transcribed_RNA"/>
</dbReference>
<name>A0A8D8KVK1_CULPI</name>
<protein>
    <submittedName>
        <fullName evidence="1">(northern house mosquito) hypothetical protein</fullName>
    </submittedName>
</protein>
<reference evidence="1" key="1">
    <citation type="submission" date="2021-05" db="EMBL/GenBank/DDBJ databases">
        <authorList>
            <person name="Alioto T."/>
            <person name="Alioto T."/>
            <person name="Gomez Garrido J."/>
        </authorList>
    </citation>
    <scope>NUCLEOTIDE SEQUENCE</scope>
</reference>
<dbReference type="EMBL" id="HBUE01340895">
    <property type="protein sequence ID" value="CAG6598338.1"/>
    <property type="molecule type" value="Transcribed_RNA"/>
</dbReference>
<accession>A0A8D8KVK1</accession>
<evidence type="ECO:0000313" key="1">
    <source>
        <dbReference type="EMBL" id="CAG6598339.1"/>
    </source>
</evidence>
<proteinExistence type="predicted"/>
<dbReference type="AlphaFoldDB" id="A0A8D8KVK1"/>
<sequence length="181" mass="21074">MRLNPVEATIPIAMKEQETELAEGKQELTRGTLDVDPWCKIQARQLYPVIPRPCLRHFSKYQRRVRKFSLLLEADSAVYIHRKAFHCCNSNHLLRDYPTGGARSSGTENRFHALPLRIHRFHRGILGILKHRNDARTRSELRPAVESLIPRIFQLDHRSSAQWIYPSVCNQRPARLVHQPS</sequence>